<dbReference type="PANTHER" id="PTHR40111">
    <property type="entry name" value="CEPHALOSPORIN-C DEACETYLASE"/>
    <property type="match status" value="1"/>
</dbReference>
<dbReference type="RefSeq" id="WP_163348350.1">
    <property type="nucleotide sequence ID" value="NZ_CP048409.1"/>
</dbReference>
<dbReference type="Proteomes" id="UP000474630">
    <property type="component" value="Chromosome"/>
</dbReference>
<reference evidence="3 4" key="1">
    <citation type="submission" date="2020-02" db="EMBL/GenBank/DDBJ databases">
        <title>Genome sequencing for Draconibacterium sp. strain M1.</title>
        <authorList>
            <person name="Park S.-J."/>
        </authorList>
    </citation>
    <scope>NUCLEOTIDE SEQUENCE [LARGE SCALE GENOMIC DNA]</scope>
    <source>
        <strain evidence="3 4">M1</strain>
    </source>
</reference>
<name>A0A6C0RF95_9BACT</name>
<evidence type="ECO:0000256" key="1">
    <source>
        <dbReference type="PIRSR" id="PIRSR639069-1"/>
    </source>
</evidence>
<organism evidence="3 4">
    <name type="scientific">Draconibacterium halophilum</name>
    <dbReference type="NCBI Taxonomy" id="2706887"/>
    <lineage>
        <taxon>Bacteria</taxon>
        <taxon>Pseudomonadati</taxon>
        <taxon>Bacteroidota</taxon>
        <taxon>Bacteroidia</taxon>
        <taxon>Marinilabiliales</taxon>
        <taxon>Prolixibacteraceae</taxon>
        <taxon>Draconibacterium</taxon>
    </lineage>
</organism>
<dbReference type="GO" id="GO:0005976">
    <property type="term" value="P:polysaccharide metabolic process"/>
    <property type="evidence" value="ECO:0007669"/>
    <property type="project" value="TreeGrafter"/>
</dbReference>
<evidence type="ECO:0000313" key="4">
    <source>
        <dbReference type="Proteomes" id="UP000474630"/>
    </source>
</evidence>
<feature type="active site" description="Nucleophile" evidence="1">
    <location>
        <position position="290"/>
    </location>
</feature>
<dbReference type="PANTHER" id="PTHR40111:SF1">
    <property type="entry name" value="CEPHALOSPORIN-C DEACETYLASE"/>
    <property type="match status" value="1"/>
</dbReference>
<proteinExistence type="predicted"/>
<feature type="domain" description="Acetyl xylan esterase" evidence="2">
    <location>
        <begin position="114"/>
        <end position="406"/>
    </location>
</feature>
<feature type="active site" description="Charge relay system" evidence="1">
    <location>
        <position position="400"/>
    </location>
</feature>
<dbReference type="SUPFAM" id="SSF53474">
    <property type="entry name" value="alpha/beta-Hydrolases"/>
    <property type="match status" value="1"/>
</dbReference>
<protein>
    <submittedName>
        <fullName evidence="3">Acetylxylan esterase</fullName>
    </submittedName>
</protein>
<dbReference type="EMBL" id="CP048409">
    <property type="protein sequence ID" value="QIA09378.1"/>
    <property type="molecule type" value="Genomic_DNA"/>
</dbReference>
<dbReference type="Pfam" id="PF05448">
    <property type="entry name" value="AXE1"/>
    <property type="match status" value="1"/>
</dbReference>
<dbReference type="KEGG" id="drc:G0Q07_17435"/>
<keyword evidence="4" id="KW-1185">Reference proteome</keyword>
<evidence type="ECO:0000259" key="2">
    <source>
        <dbReference type="Pfam" id="PF05448"/>
    </source>
</evidence>
<dbReference type="InterPro" id="IPR039069">
    <property type="entry name" value="CE7"/>
</dbReference>
<dbReference type="AlphaFoldDB" id="A0A6C0RF95"/>
<sequence>MKKFQHLLVTTIFLLGVISISLGQSIRLTQCNESGIYKSGEKLEVSVLLEDANTDSLSIKILKNYEEIEQQNIKVPGSTFVLFEKVVEEPASWIFEVSAGEEKGSLGAVVDPGKFQPGTKRPEDIDKYWEAEKNLLRSLPATVKTVSVEDVEKGFICKDLELNCTGPKPARGYFAKPLAAKEKSLPIVLVVHAAGVKGSWCLAQPQNAMRFAKKGALCFDLNAHGMLNGQPQNYYDKLEEGELSRYWEKGIENRDAYYFRGMYLRLIRTLDFLTSQPEWDGKRILVLGESQGGGQSLVAAGLDDRVSAVVATVPAMCDWGGTLAGNKGGWPNPFGTDNNREKMLQTVPYFDAAHLLKNSKATLVVEIGNIDYTCSSNSIYAAINQAKGKKIMYNVPYRGHHLNQKWYQKTWEETVYKPKMEFVDNYLK</sequence>
<feature type="active site" description="Charge relay system" evidence="1">
    <location>
        <position position="371"/>
    </location>
</feature>
<gene>
    <name evidence="3" type="ORF">G0Q07_17435</name>
</gene>
<evidence type="ECO:0000313" key="3">
    <source>
        <dbReference type="EMBL" id="QIA09378.1"/>
    </source>
</evidence>
<dbReference type="GO" id="GO:0052689">
    <property type="term" value="F:carboxylic ester hydrolase activity"/>
    <property type="evidence" value="ECO:0007669"/>
    <property type="project" value="TreeGrafter"/>
</dbReference>
<dbReference type="Gene3D" id="3.40.50.1820">
    <property type="entry name" value="alpha/beta hydrolase"/>
    <property type="match status" value="1"/>
</dbReference>
<dbReference type="InterPro" id="IPR008391">
    <property type="entry name" value="AXE1_dom"/>
</dbReference>
<dbReference type="InterPro" id="IPR029058">
    <property type="entry name" value="AB_hydrolase_fold"/>
</dbReference>
<accession>A0A6C0RF95</accession>